<dbReference type="RefSeq" id="XP_015467105.1">
    <property type="nucleotide sequence ID" value="XM_015612083.1"/>
</dbReference>
<keyword evidence="3" id="KW-0175">Coiled coil</keyword>
<dbReference type="Pfam" id="PF09736">
    <property type="entry name" value="Bud13"/>
    <property type="match status" value="1"/>
</dbReference>
<dbReference type="InterPro" id="IPR018609">
    <property type="entry name" value="Bud13"/>
</dbReference>
<evidence type="ECO:0000256" key="3">
    <source>
        <dbReference type="SAM" id="Coils"/>
    </source>
</evidence>
<gene>
    <name evidence="4" type="ORF">AC631_03254</name>
</gene>
<evidence type="ECO:0000256" key="1">
    <source>
        <dbReference type="ARBA" id="ARBA00011069"/>
    </source>
</evidence>
<keyword evidence="5" id="KW-1185">Reference proteome</keyword>
<dbReference type="GO" id="GO:0000398">
    <property type="term" value="P:mRNA splicing, via spliceosome"/>
    <property type="evidence" value="ECO:0007669"/>
    <property type="project" value="TreeGrafter"/>
</dbReference>
<dbReference type="GeneID" id="26840263"/>
<protein>
    <recommendedName>
        <fullName evidence="2">Pre-mRNA-splicing factor CWC26</fullName>
    </recommendedName>
</protein>
<dbReference type="OrthoDB" id="6022at2759"/>
<reference evidence="4 5" key="1">
    <citation type="submission" date="2015-11" db="EMBL/GenBank/DDBJ databases">
        <title>The genome of Debaryomyces fabryi.</title>
        <authorList>
            <person name="Tafer H."/>
            <person name="Lopandic K."/>
        </authorList>
    </citation>
    <scope>NUCLEOTIDE SEQUENCE [LARGE SCALE GENOMIC DNA]</scope>
    <source>
        <strain evidence="4 5">CBS 789</strain>
    </source>
</reference>
<proteinExistence type="inferred from homology"/>
<dbReference type="AlphaFoldDB" id="A0A0V1PXL5"/>
<dbReference type="EMBL" id="LMYN01000067">
    <property type="protein sequence ID" value="KSA01003.1"/>
    <property type="molecule type" value="Genomic_DNA"/>
</dbReference>
<dbReference type="GO" id="GO:0070274">
    <property type="term" value="C:RES complex"/>
    <property type="evidence" value="ECO:0007669"/>
    <property type="project" value="TreeGrafter"/>
</dbReference>
<dbReference type="GO" id="GO:0003723">
    <property type="term" value="F:RNA binding"/>
    <property type="evidence" value="ECO:0007669"/>
    <property type="project" value="TreeGrafter"/>
</dbReference>
<name>A0A0V1PXL5_9ASCO</name>
<dbReference type="GO" id="GO:0005684">
    <property type="term" value="C:U2-type spliceosomal complex"/>
    <property type="evidence" value="ECO:0007669"/>
    <property type="project" value="TreeGrafter"/>
</dbReference>
<comment type="similarity">
    <text evidence="1">Belongs to the CWC26 family.</text>
</comment>
<evidence type="ECO:0000313" key="5">
    <source>
        <dbReference type="Proteomes" id="UP000054251"/>
    </source>
</evidence>
<dbReference type="PANTHER" id="PTHR31809">
    <property type="entry name" value="BUD13 HOMOLOG"/>
    <property type="match status" value="1"/>
</dbReference>
<sequence>MSRADYLSKYLSKDDKKKKKKLKHKKSTNVVMEEDLLDADNYDDEIEETPIPVILQSEPKQYKGFKRIDNGEQVSPETQIAMKQDMPPQQETVYRDKSGNIVDIETKRRQMQLEKENEEIRKRELEQSINQGDLQKIEEAETAARLVQNKSFLVSTRDTEYNEFMKSKQRFDDPLQSFSKQKQTVATSKTGKMYYNKGISPPNRFDIRAGFFWDGIDRSNGFEDLIVRKRNEMSYTKREASDTYDLDLEDDLD</sequence>
<evidence type="ECO:0000313" key="4">
    <source>
        <dbReference type="EMBL" id="KSA01003.1"/>
    </source>
</evidence>
<accession>A0A0V1PXL5</accession>
<organism evidence="4 5">
    <name type="scientific">Debaryomyces fabryi</name>
    <dbReference type="NCBI Taxonomy" id="58627"/>
    <lineage>
        <taxon>Eukaryota</taxon>
        <taxon>Fungi</taxon>
        <taxon>Dikarya</taxon>
        <taxon>Ascomycota</taxon>
        <taxon>Saccharomycotina</taxon>
        <taxon>Pichiomycetes</taxon>
        <taxon>Debaryomycetaceae</taxon>
        <taxon>Debaryomyces</taxon>
    </lineage>
</organism>
<comment type="caution">
    <text evidence="4">The sequence shown here is derived from an EMBL/GenBank/DDBJ whole genome shotgun (WGS) entry which is preliminary data.</text>
</comment>
<dbReference type="InterPro" id="IPR051112">
    <property type="entry name" value="CWC26_splicing_factor"/>
</dbReference>
<feature type="coiled-coil region" evidence="3">
    <location>
        <begin position="101"/>
        <end position="135"/>
    </location>
</feature>
<dbReference type="PANTHER" id="PTHR31809:SF0">
    <property type="entry name" value="BUD13 HOMOLOG"/>
    <property type="match status" value="1"/>
</dbReference>
<evidence type="ECO:0000256" key="2">
    <source>
        <dbReference type="ARBA" id="ARBA00020644"/>
    </source>
</evidence>
<dbReference type="Proteomes" id="UP000054251">
    <property type="component" value="Unassembled WGS sequence"/>
</dbReference>